<evidence type="ECO:0000256" key="3">
    <source>
        <dbReference type="ARBA" id="ARBA00022490"/>
    </source>
</evidence>
<comment type="caution">
    <text evidence="8">The sequence shown here is derived from an EMBL/GenBank/DDBJ whole genome shotgun (WGS) entry which is preliminary data.</text>
</comment>
<keyword evidence="4 6" id="KW-1005">Bacterial flagellum biogenesis</keyword>
<comment type="similarity">
    <text evidence="2 6">Belongs to the FliS family.</text>
</comment>
<keyword evidence="7" id="KW-0175">Coiled coil</keyword>
<sequence>MAYNTAAKAYGNNRIETATPAELTLMLYEGAVKFCNIAIVGLEKNDYEKVNTNIQKCRNIIVELTSTLNMKYPVAEDFKRMYDYIFALLTEANMKKDMELLERALEELRGMRDVWKEVMTKAKGPQLSLS</sequence>
<protein>
    <recommendedName>
        <fullName evidence="6">Flagellar secretion chaperone FliS</fullName>
    </recommendedName>
</protein>
<organism evidence="8 9">
    <name type="scientific">Coprococcus hominis</name>
    <name type="common">ex Arizal et al. 2022</name>
    <dbReference type="NCBI Taxonomy" id="2881262"/>
    <lineage>
        <taxon>Bacteria</taxon>
        <taxon>Bacillati</taxon>
        <taxon>Bacillota</taxon>
        <taxon>Clostridia</taxon>
        <taxon>Lachnospirales</taxon>
        <taxon>Lachnospiraceae</taxon>
        <taxon>Coprococcus</taxon>
    </lineage>
</organism>
<keyword evidence="8" id="KW-0969">Cilium</keyword>
<evidence type="ECO:0000256" key="5">
    <source>
        <dbReference type="ARBA" id="ARBA00023186"/>
    </source>
</evidence>
<dbReference type="InterPro" id="IPR003713">
    <property type="entry name" value="FliS"/>
</dbReference>
<feature type="coiled-coil region" evidence="7">
    <location>
        <begin position="91"/>
        <end position="118"/>
    </location>
</feature>
<keyword evidence="8" id="KW-0966">Cell projection</keyword>
<evidence type="ECO:0000256" key="1">
    <source>
        <dbReference type="ARBA" id="ARBA00004514"/>
    </source>
</evidence>
<gene>
    <name evidence="8" type="primary">fliS</name>
    <name evidence="8" type="ORF">LKD28_07645</name>
</gene>
<dbReference type="Proteomes" id="UP001198495">
    <property type="component" value="Unassembled WGS sequence"/>
</dbReference>
<dbReference type="PANTHER" id="PTHR34773:SF1">
    <property type="entry name" value="FLAGELLAR SECRETION CHAPERONE FLIS"/>
    <property type="match status" value="1"/>
</dbReference>
<evidence type="ECO:0000256" key="7">
    <source>
        <dbReference type="SAM" id="Coils"/>
    </source>
</evidence>
<keyword evidence="3 6" id="KW-0963">Cytoplasm</keyword>
<name>A0ABS8FQA6_9FIRM</name>
<dbReference type="EMBL" id="JAJEQT010000004">
    <property type="protein sequence ID" value="MCC2218904.1"/>
    <property type="molecule type" value="Genomic_DNA"/>
</dbReference>
<keyword evidence="8" id="KW-0282">Flagellum</keyword>
<dbReference type="Gene3D" id="1.20.120.340">
    <property type="entry name" value="Flagellar protein FliS"/>
    <property type="match status" value="1"/>
</dbReference>
<dbReference type="CDD" id="cd16098">
    <property type="entry name" value="FliS"/>
    <property type="match status" value="1"/>
</dbReference>
<keyword evidence="5" id="KW-0143">Chaperone</keyword>
<dbReference type="InterPro" id="IPR036584">
    <property type="entry name" value="FliS_sf"/>
</dbReference>
<proteinExistence type="inferred from homology"/>
<accession>A0ABS8FQA6</accession>
<evidence type="ECO:0000256" key="6">
    <source>
        <dbReference type="PIRNR" id="PIRNR039090"/>
    </source>
</evidence>
<reference evidence="8 9" key="1">
    <citation type="submission" date="2021-10" db="EMBL/GenBank/DDBJ databases">
        <title>Anaerobic single-cell dispensing facilitates the cultivation of human gut bacteria.</title>
        <authorList>
            <person name="Afrizal A."/>
        </authorList>
    </citation>
    <scope>NUCLEOTIDE SEQUENCE [LARGE SCALE GENOMIC DNA]</scope>
    <source>
        <strain evidence="8 9">CLA-AA-H212</strain>
    </source>
</reference>
<dbReference type="NCBIfam" id="TIGR00208">
    <property type="entry name" value="fliS"/>
    <property type="match status" value="1"/>
</dbReference>
<comment type="subcellular location">
    <subcellularLocation>
        <location evidence="1 6">Cytoplasm</location>
        <location evidence="1 6">Cytosol</location>
    </subcellularLocation>
</comment>
<dbReference type="Pfam" id="PF02561">
    <property type="entry name" value="FliS"/>
    <property type="match status" value="1"/>
</dbReference>
<evidence type="ECO:0000313" key="8">
    <source>
        <dbReference type="EMBL" id="MCC2218904.1"/>
    </source>
</evidence>
<evidence type="ECO:0000256" key="2">
    <source>
        <dbReference type="ARBA" id="ARBA00008787"/>
    </source>
</evidence>
<dbReference type="PANTHER" id="PTHR34773">
    <property type="entry name" value="FLAGELLAR SECRETION CHAPERONE FLIS"/>
    <property type="match status" value="1"/>
</dbReference>
<dbReference type="PIRSF" id="PIRSF039090">
    <property type="entry name" value="Flis"/>
    <property type="match status" value="1"/>
</dbReference>
<evidence type="ECO:0000313" key="9">
    <source>
        <dbReference type="Proteomes" id="UP001198495"/>
    </source>
</evidence>
<dbReference type="SUPFAM" id="SSF101116">
    <property type="entry name" value="Flagellar export chaperone FliS"/>
    <property type="match status" value="1"/>
</dbReference>
<evidence type="ECO:0000256" key="4">
    <source>
        <dbReference type="ARBA" id="ARBA00022795"/>
    </source>
</evidence>
<dbReference type="RefSeq" id="WP_117780850.1">
    <property type="nucleotide sequence ID" value="NZ_JAJEQT010000004.1"/>
</dbReference>
<keyword evidence="9" id="KW-1185">Reference proteome</keyword>